<keyword evidence="1" id="KW-0645">Protease</keyword>
<keyword evidence="2" id="KW-0732">Signal</keyword>
<dbReference type="InterPro" id="IPR055355">
    <property type="entry name" value="ZP-C"/>
</dbReference>
<dbReference type="RefSeq" id="XP_033779113.1">
    <property type="nucleotide sequence ID" value="XM_033923222.1"/>
</dbReference>
<dbReference type="Proteomes" id="UP000515159">
    <property type="component" value="Chromosome 16"/>
</dbReference>
<dbReference type="InterPro" id="IPR055356">
    <property type="entry name" value="ZP-N"/>
</dbReference>
<dbReference type="Pfam" id="PF00100">
    <property type="entry name" value="Zona_pellucida"/>
    <property type="match status" value="1"/>
</dbReference>
<sequence length="466" mass="53000">MNCKNSSEPIKEFAEHRSVKVCSRSLLLSDRRNQLQLARLAVGQESESSLLPTEPLDHQAKGAPTNYTCGGFLRMSGHFTSPFYPSHYPNNARCVWEIEVLNNYRIELIFFNLRLENSSNCLNDFIQIYDGPLQPSTPQRKICQASNSTFISSSNFITVLFSSDSDVTDVGFYAFFRHIAPPFNKSVLVTCSSDAMSAAVSRAYLQSLGYFNWKLSLNDPNCLPRITNTHVIFSTSYNSCGTVTEIDGGTIVYSNTLRVYSSLNLIIRQIKLNVDIHCKLFQNTMIGLFYLINNTADIQETQYGRYNVSFSFYNSSSFMNPVSSWPYYVDLNQDLYVQAQLNNSDPNLVLFLDTCVASPNFLDFKTSTYILIKNGCVKDSTFYSYESPSSKILQFRFNSFSFVKHHPSVFLHCRMVVCRKWDYSSRCYQGCQMRGKRDTRSCVKKLSAALGPVQVKKAKDEVKKDP</sequence>
<dbReference type="PANTHER" id="PTHR14002">
    <property type="entry name" value="ENDOGLIN/TGF-BETA RECEPTOR TYPE III"/>
    <property type="match status" value="1"/>
</dbReference>
<gene>
    <name evidence="10" type="primary">LOC117349630</name>
</gene>
<evidence type="ECO:0000259" key="7">
    <source>
        <dbReference type="PROSITE" id="PS01180"/>
    </source>
</evidence>
<dbReference type="GeneID" id="117349630"/>
<organism evidence="9 10">
    <name type="scientific">Geotrypetes seraphini</name>
    <name type="common">Gaboon caecilian</name>
    <name type="synonym">Caecilia seraphini</name>
    <dbReference type="NCBI Taxonomy" id="260995"/>
    <lineage>
        <taxon>Eukaryota</taxon>
        <taxon>Metazoa</taxon>
        <taxon>Chordata</taxon>
        <taxon>Craniata</taxon>
        <taxon>Vertebrata</taxon>
        <taxon>Euteleostomi</taxon>
        <taxon>Amphibia</taxon>
        <taxon>Gymnophiona</taxon>
        <taxon>Geotrypetes</taxon>
    </lineage>
</organism>
<dbReference type="InterPro" id="IPR048290">
    <property type="entry name" value="ZP_chr"/>
</dbReference>
<evidence type="ECO:0000256" key="5">
    <source>
        <dbReference type="ARBA" id="ARBA00023180"/>
    </source>
</evidence>
<dbReference type="SMART" id="SM00241">
    <property type="entry name" value="ZP"/>
    <property type="match status" value="1"/>
</dbReference>
<dbReference type="InParanoid" id="A0A6P8PWC2"/>
<evidence type="ECO:0000256" key="3">
    <source>
        <dbReference type="ARBA" id="ARBA00022801"/>
    </source>
</evidence>
<dbReference type="CDD" id="cd00041">
    <property type="entry name" value="CUB"/>
    <property type="match status" value="1"/>
</dbReference>
<keyword evidence="9" id="KW-1185">Reference proteome</keyword>
<dbReference type="InterPro" id="IPR035914">
    <property type="entry name" value="Sperma_CUB_dom_sf"/>
</dbReference>
<evidence type="ECO:0000256" key="1">
    <source>
        <dbReference type="ARBA" id="ARBA00022670"/>
    </source>
</evidence>
<keyword evidence="3" id="KW-0378">Hydrolase</keyword>
<feature type="domain" description="ZP" evidence="8">
    <location>
        <begin position="190"/>
        <end position="434"/>
    </location>
</feature>
<dbReference type="KEGG" id="gsh:117349630"/>
<dbReference type="PROSITE" id="PS01180">
    <property type="entry name" value="CUB"/>
    <property type="match status" value="1"/>
</dbReference>
<keyword evidence="4" id="KW-1015">Disulfide bond</keyword>
<comment type="caution">
    <text evidence="6">Lacks conserved residue(s) required for the propagation of feature annotation.</text>
</comment>
<dbReference type="FunFam" id="2.60.120.290:FF:000013">
    <property type="entry name" value="Membrane frizzled-related protein"/>
    <property type="match status" value="1"/>
</dbReference>
<dbReference type="InterPro" id="IPR042235">
    <property type="entry name" value="ZP-C_dom"/>
</dbReference>
<protein>
    <submittedName>
        <fullName evidence="10">Deleted in malignant brain tumors 1 protein-like</fullName>
    </submittedName>
</protein>
<dbReference type="InterPro" id="IPR000859">
    <property type="entry name" value="CUB_dom"/>
</dbReference>
<dbReference type="Gene3D" id="2.60.120.290">
    <property type="entry name" value="Spermadhesin, CUB domain"/>
    <property type="match status" value="1"/>
</dbReference>
<dbReference type="OrthoDB" id="10063988at2759"/>
<dbReference type="SUPFAM" id="SSF49854">
    <property type="entry name" value="Spermadhesin, CUB domain"/>
    <property type="match status" value="1"/>
</dbReference>
<dbReference type="PROSITE" id="PS51034">
    <property type="entry name" value="ZP_2"/>
    <property type="match status" value="1"/>
</dbReference>
<name>A0A6P8PWC2_GEOSA</name>
<evidence type="ECO:0000313" key="10">
    <source>
        <dbReference type="RefSeq" id="XP_033779113.1"/>
    </source>
</evidence>
<dbReference type="GO" id="GO:0008233">
    <property type="term" value="F:peptidase activity"/>
    <property type="evidence" value="ECO:0007669"/>
    <property type="project" value="UniProtKB-KW"/>
</dbReference>
<dbReference type="Gene3D" id="2.60.40.3210">
    <property type="entry name" value="Zona pellucida, ZP-N domain"/>
    <property type="match status" value="1"/>
</dbReference>
<reference evidence="10" key="1">
    <citation type="submission" date="2025-08" db="UniProtKB">
        <authorList>
            <consortium name="RefSeq"/>
        </authorList>
    </citation>
    <scope>IDENTIFICATION</scope>
</reference>
<evidence type="ECO:0000256" key="2">
    <source>
        <dbReference type="ARBA" id="ARBA00022729"/>
    </source>
</evidence>
<evidence type="ECO:0000256" key="4">
    <source>
        <dbReference type="ARBA" id="ARBA00023157"/>
    </source>
</evidence>
<evidence type="ECO:0000313" key="9">
    <source>
        <dbReference type="Proteomes" id="UP000515159"/>
    </source>
</evidence>
<proteinExistence type="predicted"/>
<keyword evidence="5" id="KW-0325">Glycoprotein</keyword>
<evidence type="ECO:0000256" key="6">
    <source>
        <dbReference type="PROSITE-ProRule" id="PRU00059"/>
    </source>
</evidence>
<dbReference type="SMART" id="SM00042">
    <property type="entry name" value="CUB"/>
    <property type="match status" value="1"/>
</dbReference>
<accession>A0A6P8PWC2</accession>
<dbReference type="Gene3D" id="2.60.40.4100">
    <property type="entry name" value="Zona pellucida, ZP-C domain"/>
    <property type="match status" value="1"/>
</dbReference>
<evidence type="ECO:0000259" key="8">
    <source>
        <dbReference type="PROSITE" id="PS51034"/>
    </source>
</evidence>
<dbReference type="Pfam" id="PF00431">
    <property type="entry name" value="CUB"/>
    <property type="match status" value="1"/>
</dbReference>
<dbReference type="GO" id="GO:0006508">
    <property type="term" value="P:proteolysis"/>
    <property type="evidence" value="ECO:0007669"/>
    <property type="project" value="UniProtKB-KW"/>
</dbReference>
<dbReference type="AlphaFoldDB" id="A0A6P8PWC2"/>
<dbReference type="FunFam" id="2.60.40.4100:FF:000005">
    <property type="entry name" value="Deleted in malignant brain tumors 1"/>
    <property type="match status" value="1"/>
</dbReference>
<dbReference type="InterPro" id="IPR001507">
    <property type="entry name" value="ZP_dom"/>
</dbReference>
<feature type="domain" description="CUB" evidence="7">
    <location>
        <begin position="69"/>
        <end position="179"/>
    </location>
</feature>
<dbReference type="FunCoup" id="A0A6P8PWC2">
    <property type="interactions" value="7"/>
</dbReference>
<dbReference type="Pfam" id="PF23344">
    <property type="entry name" value="ZP-N"/>
    <property type="match status" value="1"/>
</dbReference>
<dbReference type="PRINTS" id="PR00023">
    <property type="entry name" value="ZPELLUCIDA"/>
</dbReference>
<dbReference type="PANTHER" id="PTHR14002:SF38">
    <property type="entry name" value="CUB AND ZONA PELLUCIDA-LIKE DOMAIN-CONTAINING PROTEIN 1"/>
    <property type="match status" value="1"/>
</dbReference>